<gene>
    <name evidence="1" type="ORF">PN838_13040</name>
</gene>
<dbReference type="RefSeq" id="WP_272180948.1">
    <property type="nucleotide sequence ID" value="NZ_JAQOMS010000002.1"/>
</dbReference>
<sequence length="85" mass="9983">MVAEIVSFDELAKLSTVSLKDSNFYFLNIPEFTESTNHYKVDDFAVASKLIRTDRFDYFLSYYNPQKHSENIDLEFDQLKSVPVF</sequence>
<accession>A0ABT5FDB6</accession>
<protein>
    <submittedName>
        <fullName evidence="1">Uncharacterized protein</fullName>
    </submittedName>
</protein>
<proteinExistence type="predicted"/>
<keyword evidence="2" id="KW-1185">Reference proteome</keyword>
<dbReference type="EMBL" id="JAQOMS010000002">
    <property type="protein sequence ID" value="MDC2889530.1"/>
    <property type="molecule type" value="Genomic_DNA"/>
</dbReference>
<organism evidence="1 2">
    <name type="scientific">Psychrosphaera algicola</name>
    <dbReference type="NCBI Taxonomy" id="3023714"/>
    <lineage>
        <taxon>Bacteria</taxon>
        <taxon>Pseudomonadati</taxon>
        <taxon>Pseudomonadota</taxon>
        <taxon>Gammaproteobacteria</taxon>
        <taxon>Alteromonadales</taxon>
        <taxon>Pseudoalteromonadaceae</taxon>
        <taxon>Psychrosphaera</taxon>
    </lineage>
</organism>
<dbReference type="Proteomes" id="UP001528411">
    <property type="component" value="Unassembled WGS sequence"/>
</dbReference>
<evidence type="ECO:0000313" key="1">
    <source>
        <dbReference type="EMBL" id="MDC2889530.1"/>
    </source>
</evidence>
<name>A0ABT5FDB6_9GAMM</name>
<comment type="caution">
    <text evidence="1">The sequence shown here is derived from an EMBL/GenBank/DDBJ whole genome shotgun (WGS) entry which is preliminary data.</text>
</comment>
<reference evidence="1 2" key="1">
    <citation type="submission" date="2023-01" db="EMBL/GenBank/DDBJ databases">
        <title>Psychrosphaera sp. nov., isolated from marine algae.</title>
        <authorList>
            <person name="Bayburt H."/>
            <person name="Choi B.J."/>
            <person name="Kim J.M."/>
            <person name="Choi D.G."/>
            <person name="Jeon C.O."/>
        </authorList>
    </citation>
    <scope>NUCLEOTIDE SEQUENCE [LARGE SCALE GENOMIC DNA]</scope>
    <source>
        <strain evidence="1 2">G1-22</strain>
    </source>
</reference>
<evidence type="ECO:0000313" key="2">
    <source>
        <dbReference type="Proteomes" id="UP001528411"/>
    </source>
</evidence>